<feature type="compositionally biased region" description="Basic and acidic residues" evidence="10">
    <location>
        <begin position="309"/>
        <end position="331"/>
    </location>
</feature>
<dbReference type="PANTHER" id="PTHR30069:SF40">
    <property type="entry name" value="TONB-DEPENDENT RECEPTOR NMB0964-RELATED"/>
    <property type="match status" value="1"/>
</dbReference>
<evidence type="ECO:0000256" key="3">
    <source>
        <dbReference type="ARBA" id="ARBA00022452"/>
    </source>
</evidence>
<evidence type="ECO:0000313" key="14">
    <source>
        <dbReference type="EMBL" id="MFC0203145.1"/>
    </source>
</evidence>
<dbReference type="Pfam" id="PF00593">
    <property type="entry name" value="TonB_dep_Rec_b-barrel"/>
    <property type="match status" value="1"/>
</dbReference>
<feature type="compositionally biased region" description="Basic and acidic residues" evidence="10">
    <location>
        <begin position="40"/>
        <end position="50"/>
    </location>
</feature>
<comment type="subcellular location">
    <subcellularLocation>
        <location evidence="1 8">Cell outer membrane</location>
        <topology evidence="1 8">Multi-pass membrane protein</topology>
    </subcellularLocation>
</comment>
<dbReference type="Pfam" id="PF07715">
    <property type="entry name" value="Plug"/>
    <property type="match status" value="1"/>
</dbReference>
<name>A0ABV6CQY3_9SPHN</name>
<evidence type="ECO:0000256" key="7">
    <source>
        <dbReference type="ARBA" id="ARBA00023237"/>
    </source>
</evidence>
<evidence type="ECO:0000256" key="9">
    <source>
        <dbReference type="RuleBase" id="RU003357"/>
    </source>
</evidence>
<keyword evidence="7 8" id="KW-0998">Cell outer membrane</keyword>
<dbReference type="SUPFAM" id="SSF56935">
    <property type="entry name" value="Porins"/>
    <property type="match status" value="1"/>
</dbReference>
<comment type="caution">
    <text evidence="14">The sequence shown here is derived from an EMBL/GenBank/DDBJ whole genome shotgun (WGS) entry which is preliminary data.</text>
</comment>
<evidence type="ECO:0000256" key="6">
    <source>
        <dbReference type="ARBA" id="ARBA00023136"/>
    </source>
</evidence>
<protein>
    <submittedName>
        <fullName evidence="14">TonB-dependent receptor</fullName>
    </submittedName>
</protein>
<dbReference type="InterPro" id="IPR000531">
    <property type="entry name" value="Beta-barrel_TonB"/>
</dbReference>
<keyword evidence="5 9" id="KW-0798">TonB box</keyword>
<feature type="domain" description="TonB-dependent receptor-like beta-barrel" evidence="12">
    <location>
        <begin position="335"/>
        <end position="689"/>
    </location>
</feature>
<keyword evidence="11" id="KW-0732">Signal</keyword>
<evidence type="ECO:0000259" key="13">
    <source>
        <dbReference type="Pfam" id="PF07715"/>
    </source>
</evidence>
<keyword evidence="6 8" id="KW-0472">Membrane</keyword>
<comment type="similarity">
    <text evidence="8 9">Belongs to the TonB-dependent receptor family.</text>
</comment>
<feature type="region of interest" description="Disordered" evidence="10">
    <location>
        <begin position="31"/>
        <end position="53"/>
    </location>
</feature>
<evidence type="ECO:0000256" key="2">
    <source>
        <dbReference type="ARBA" id="ARBA00022448"/>
    </source>
</evidence>
<dbReference type="EMBL" id="JBHLWK010000006">
    <property type="protein sequence ID" value="MFC0203145.1"/>
    <property type="molecule type" value="Genomic_DNA"/>
</dbReference>
<keyword evidence="3 8" id="KW-1134">Transmembrane beta strand</keyword>
<evidence type="ECO:0000256" key="1">
    <source>
        <dbReference type="ARBA" id="ARBA00004571"/>
    </source>
</evidence>
<sequence length="720" mass="76719">MNKQPSRLALLACASILSIVAPVTARAQDASAGAVPQPRTDAHAPAHAEETGESEIVVVGHPPTDYGLLAATASISGDALVAETRGQIGEILNALPGVSSTSFSPGASRPVLRGFSGDRVSVLTDGIGSLDASNVSVDHAVVFDPLTVDHIDVFHGPSVLLFGGNAIGGAVNAIDKRIPRQVPERITATAIGSYATAADERALSGSLEAPLGDRFVAHVDASWRKSDDLRVGGHVYSKALRGDMLHAAEHLREDGETAEAEELEAEAGRTDRLPNSAAETKTIGAGLAFIDAGGSLGISYQHYDTDYGVPERPETGHGHEEEEGEGHEHGEGPVTIGLKQDRFDLRGELKLGGFLESVQVRGAYADYEHTEFEGDEVGTVFEGEGIETRADLVQAARGGWRGRSGVQYLWRSLTVTGPEAVVPDYEVDRIGVFTLQSLEIGSGVTLDASGRYDSSHVRSRGADFDRTFDLWSGAVGASWKSGTGFNLGANFVHGERAPSPEELLSDGIHIATQSYEVGDRTLGVEKSNGFEAYLRYNTPTVDFSLTGYLTDFDNYIAPLATGEEEDGQPVYQYTGVDARFKGFEAAGSVQAAAWTGGELRLDAAADYTHAQIKGYGPVPRIPPLRVRGGSTVAFGDLRLRGEVEWNAKQDRVGDYENPTGAFTLVNLSADWHPMGENGPVTLMLSADNLFDVVGRRSASFTRDFVPMAGRDVRLTAKFTY</sequence>
<evidence type="ECO:0000256" key="5">
    <source>
        <dbReference type="ARBA" id="ARBA00023077"/>
    </source>
</evidence>
<evidence type="ECO:0000256" key="11">
    <source>
        <dbReference type="SAM" id="SignalP"/>
    </source>
</evidence>
<evidence type="ECO:0000256" key="8">
    <source>
        <dbReference type="PROSITE-ProRule" id="PRU01360"/>
    </source>
</evidence>
<evidence type="ECO:0000259" key="12">
    <source>
        <dbReference type="Pfam" id="PF00593"/>
    </source>
</evidence>
<organism evidence="14 15">
    <name type="scientific">Novosphingobium soli</name>
    <dbReference type="NCBI Taxonomy" id="574956"/>
    <lineage>
        <taxon>Bacteria</taxon>
        <taxon>Pseudomonadati</taxon>
        <taxon>Pseudomonadota</taxon>
        <taxon>Alphaproteobacteria</taxon>
        <taxon>Sphingomonadales</taxon>
        <taxon>Sphingomonadaceae</taxon>
        <taxon>Novosphingobium</taxon>
    </lineage>
</organism>
<dbReference type="RefSeq" id="WP_379486009.1">
    <property type="nucleotide sequence ID" value="NZ_JBHLWK010000006.1"/>
</dbReference>
<proteinExistence type="inferred from homology"/>
<dbReference type="PROSITE" id="PS52016">
    <property type="entry name" value="TONB_DEPENDENT_REC_3"/>
    <property type="match status" value="1"/>
</dbReference>
<feature type="region of interest" description="Disordered" evidence="10">
    <location>
        <begin position="309"/>
        <end position="335"/>
    </location>
</feature>
<keyword evidence="14" id="KW-0675">Receptor</keyword>
<keyword evidence="15" id="KW-1185">Reference proteome</keyword>
<keyword evidence="2 8" id="KW-0813">Transport</keyword>
<dbReference type="Proteomes" id="UP001589798">
    <property type="component" value="Unassembled WGS sequence"/>
</dbReference>
<dbReference type="InterPro" id="IPR039426">
    <property type="entry name" value="TonB-dep_rcpt-like"/>
</dbReference>
<dbReference type="Gene3D" id="2.170.130.10">
    <property type="entry name" value="TonB-dependent receptor, plug domain"/>
    <property type="match status" value="1"/>
</dbReference>
<feature type="signal peptide" evidence="11">
    <location>
        <begin position="1"/>
        <end position="27"/>
    </location>
</feature>
<feature type="domain" description="TonB-dependent receptor plug" evidence="13">
    <location>
        <begin position="70"/>
        <end position="170"/>
    </location>
</feature>
<accession>A0ABV6CQY3</accession>
<dbReference type="InterPro" id="IPR037066">
    <property type="entry name" value="Plug_dom_sf"/>
</dbReference>
<feature type="chain" id="PRO_5047066430" evidence="11">
    <location>
        <begin position="28"/>
        <end position="720"/>
    </location>
</feature>
<evidence type="ECO:0000256" key="10">
    <source>
        <dbReference type="SAM" id="MobiDB-lite"/>
    </source>
</evidence>
<evidence type="ECO:0000313" key="15">
    <source>
        <dbReference type="Proteomes" id="UP001589798"/>
    </source>
</evidence>
<dbReference type="InterPro" id="IPR012910">
    <property type="entry name" value="Plug_dom"/>
</dbReference>
<reference evidence="14 15" key="1">
    <citation type="submission" date="2024-09" db="EMBL/GenBank/DDBJ databases">
        <authorList>
            <person name="Sun Q."/>
            <person name="Mori K."/>
        </authorList>
    </citation>
    <scope>NUCLEOTIDE SEQUENCE [LARGE SCALE GENOMIC DNA]</scope>
    <source>
        <strain evidence="14 15">CCM 7706</strain>
    </source>
</reference>
<keyword evidence="4 8" id="KW-0812">Transmembrane</keyword>
<gene>
    <name evidence="14" type="ORF">ACFFJC_02545</name>
</gene>
<dbReference type="InterPro" id="IPR036942">
    <property type="entry name" value="Beta-barrel_TonB_sf"/>
</dbReference>
<dbReference type="PANTHER" id="PTHR30069">
    <property type="entry name" value="TONB-DEPENDENT OUTER MEMBRANE RECEPTOR"/>
    <property type="match status" value="1"/>
</dbReference>
<dbReference type="Gene3D" id="2.40.170.20">
    <property type="entry name" value="TonB-dependent receptor, beta-barrel domain"/>
    <property type="match status" value="1"/>
</dbReference>
<evidence type="ECO:0000256" key="4">
    <source>
        <dbReference type="ARBA" id="ARBA00022692"/>
    </source>
</evidence>